<accession>A0A4P7BXK9</accession>
<dbReference type="AlphaFoldDB" id="A0A4P7BXK9"/>
<feature type="binding site" evidence="5">
    <location>
        <begin position="188"/>
        <end position="191"/>
    </location>
    <ligand>
        <name>substrate</name>
    </ligand>
</feature>
<keyword evidence="9" id="KW-1185">Reference proteome</keyword>
<dbReference type="InterPro" id="IPR019874">
    <property type="entry name" value="RF_methyltr_PrmC"/>
</dbReference>
<dbReference type="GO" id="GO:0032259">
    <property type="term" value="P:methylation"/>
    <property type="evidence" value="ECO:0007669"/>
    <property type="project" value="UniProtKB-KW"/>
</dbReference>
<keyword evidence="2 5" id="KW-0808">Transferase</keyword>
<dbReference type="FunFam" id="3.40.50.150:FF:000053">
    <property type="entry name" value="Release factor glutamine methyltransferase"/>
    <property type="match status" value="1"/>
</dbReference>
<dbReference type="PROSITE" id="PS00092">
    <property type="entry name" value="N6_MTASE"/>
    <property type="match status" value="1"/>
</dbReference>
<proteinExistence type="inferred from homology"/>
<feature type="binding site" evidence="5">
    <location>
        <position position="188"/>
    </location>
    <ligand>
        <name>S-adenosyl-L-methionine</name>
        <dbReference type="ChEBI" id="CHEBI:59789"/>
    </ligand>
</feature>
<comment type="similarity">
    <text evidence="5">Belongs to the protein N5-glutamine methyltransferase family. PrmC subfamily.</text>
</comment>
<dbReference type="RefSeq" id="WP_134357069.1">
    <property type="nucleotide sequence ID" value="NZ_CP038033.1"/>
</dbReference>
<evidence type="ECO:0000256" key="4">
    <source>
        <dbReference type="ARBA" id="ARBA00048391"/>
    </source>
</evidence>
<dbReference type="EMBL" id="CP038033">
    <property type="protein sequence ID" value="QBQ54047.1"/>
    <property type="molecule type" value="Genomic_DNA"/>
</dbReference>
<dbReference type="CDD" id="cd02440">
    <property type="entry name" value="AdoMet_MTases"/>
    <property type="match status" value="1"/>
</dbReference>
<dbReference type="InterPro" id="IPR029063">
    <property type="entry name" value="SAM-dependent_MTases_sf"/>
</dbReference>
<name>A0A4P7BXK9_9GAMM</name>
<evidence type="ECO:0000313" key="9">
    <source>
        <dbReference type="Proteomes" id="UP000294325"/>
    </source>
</evidence>
<organism evidence="8 9">
    <name type="scientific">Nitrosococcus wardiae</name>
    <dbReference type="NCBI Taxonomy" id="1814290"/>
    <lineage>
        <taxon>Bacteria</taxon>
        <taxon>Pseudomonadati</taxon>
        <taxon>Pseudomonadota</taxon>
        <taxon>Gammaproteobacteria</taxon>
        <taxon>Chromatiales</taxon>
        <taxon>Chromatiaceae</taxon>
        <taxon>Nitrosococcus</taxon>
    </lineage>
</organism>
<dbReference type="InterPro" id="IPR007848">
    <property type="entry name" value="Small_mtfrase_dom"/>
</dbReference>
<feature type="domain" description="Methyltransferase small" evidence="6">
    <location>
        <begin position="109"/>
        <end position="195"/>
    </location>
</feature>
<protein>
    <recommendedName>
        <fullName evidence="5">Release factor glutamine methyltransferase</fullName>
        <shortName evidence="5">RF MTase</shortName>
        <ecNumber evidence="5">2.1.1.297</ecNumber>
    </recommendedName>
    <alternativeName>
        <fullName evidence="5">N5-glutamine methyltransferase PrmC</fullName>
    </alternativeName>
    <alternativeName>
        <fullName evidence="5">Protein-(glutamine-N5) MTase PrmC</fullName>
    </alternativeName>
    <alternativeName>
        <fullName evidence="5">Protein-glutamine N-methyltransferase PrmC</fullName>
    </alternativeName>
</protein>
<dbReference type="SUPFAM" id="SSF53335">
    <property type="entry name" value="S-adenosyl-L-methionine-dependent methyltransferases"/>
    <property type="match status" value="1"/>
</dbReference>
<feature type="binding site" evidence="5">
    <location>
        <begin position="122"/>
        <end position="126"/>
    </location>
    <ligand>
        <name>S-adenosyl-L-methionine</name>
        <dbReference type="ChEBI" id="CHEBI:59789"/>
    </ligand>
</feature>
<dbReference type="GO" id="GO:0003676">
    <property type="term" value="F:nucleic acid binding"/>
    <property type="evidence" value="ECO:0007669"/>
    <property type="project" value="InterPro"/>
</dbReference>
<dbReference type="Pfam" id="PF17827">
    <property type="entry name" value="PrmC_N"/>
    <property type="match status" value="1"/>
</dbReference>
<comment type="catalytic activity">
    <reaction evidence="4 5">
        <text>L-glutaminyl-[peptide chain release factor] + S-adenosyl-L-methionine = N(5)-methyl-L-glutaminyl-[peptide chain release factor] + S-adenosyl-L-homocysteine + H(+)</text>
        <dbReference type="Rhea" id="RHEA:42896"/>
        <dbReference type="Rhea" id="RHEA-COMP:10271"/>
        <dbReference type="Rhea" id="RHEA-COMP:10272"/>
        <dbReference type="ChEBI" id="CHEBI:15378"/>
        <dbReference type="ChEBI" id="CHEBI:30011"/>
        <dbReference type="ChEBI" id="CHEBI:57856"/>
        <dbReference type="ChEBI" id="CHEBI:59789"/>
        <dbReference type="ChEBI" id="CHEBI:61891"/>
        <dbReference type="EC" id="2.1.1.297"/>
    </reaction>
</comment>
<evidence type="ECO:0000256" key="5">
    <source>
        <dbReference type="HAMAP-Rule" id="MF_02126"/>
    </source>
</evidence>
<dbReference type="PANTHER" id="PTHR18895:SF74">
    <property type="entry name" value="MTRF1L RELEASE FACTOR GLUTAMINE METHYLTRANSFERASE"/>
    <property type="match status" value="1"/>
</dbReference>
<evidence type="ECO:0000259" key="7">
    <source>
        <dbReference type="Pfam" id="PF17827"/>
    </source>
</evidence>
<evidence type="ECO:0000256" key="2">
    <source>
        <dbReference type="ARBA" id="ARBA00022679"/>
    </source>
</evidence>
<dbReference type="Proteomes" id="UP000294325">
    <property type="component" value="Chromosome"/>
</dbReference>
<dbReference type="InterPro" id="IPR050320">
    <property type="entry name" value="N5-glutamine_MTase"/>
</dbReference>
<evidence type="ECO:0000313" key="8">
    <source>
        <dbReference type="EMBL" id="QBQ54047.1"/>
    </source>
</evidence>
<keyword evidence="3 5" id="KW-0949">S-adenosyl-L-methionine</keyword>
<comment type="function">
    <text evidence="5">Methylates the class 1 translation termination release factors RF1/PrfA and RF2/PrfB on the glutamine residue of the universally conserved GGQ motif.</text>
</comment>
<dbReference type="Pfam" id="PF05175">
    <property type="entry name" value="MTS"/>
    <property type="match status" value="1"/>
</dbReference>
<reference evidence="8 9" key="1">
    <citation type="submission" date="2019-03" db="EMBL/GenBank/DDBJ databases">
        <title>The genome sequence of Nitrosococcus wardiae strain D1FHST reveals the archetypal metabolic capacity of ammonia-oxidizing Gammaproteobacteria.</title>
        <authorList>
            <person name="Wang L."/>
            <person name="Lim C.K."/>
            <person name="Hanson T.E."/>
            <person name="Dang H."/>
            <person name="Klotz M.G."/>
        </authorList>
    </citation>
    <scope>NUCLEOTIDE SEQUENCE [LARGE SCALE GENOMIC DNA]</scope>
    <source>
        <strain evidence="8 9">D1FHS</strain>
    </source>
</reference>
<evidence type="ECO:0000259" key="6">
    <source>
        <dbReference type="Pfam" id="PF05175"/>
    </source>
</evidence>
<dbReference type="GO" id="GO:0102559">
    <property type="term" value="F:peptide chain release factor N(5)-glutamine methyltransferase activity"/>
    <property type="evidence" value="ECO:0007669"/>
    <property type="project" value="UniProtKB-EC"/>
</dbReference>
<evidence type="ECO:0000256" key="3">
    <source>
        <dbReference type="ARBA" id="ARBA00022691"/>
    </source>
</evidence>
<dbReference type="NCBIfam" id="TIGR00536">
    <property type="entry name" value="hemK_fam"/>
    <property type="match status" value="1"/>
</dbReference>
<dbReference type="EC" id="2.1.1.297" evidence="5"/>
<dbReference type="InterPro" id="IPR002052">
    <property type="entry name" value="DNA_methylase_N6_adenine_CS"/>
</dbReference>
<dbReference type="PANTHER" id="PTHR18895">
    <property type="entry name" value="HEMK METHYLTRANSFERASE"/>
    <property type="match status" value="1"/>
</dbReference>
<dbReference type="InterPro" id="IPR004556">
    <property type="entry name" value="HemK-like"/>
</dbReference>
<keyword evidence="1 5" id="KW-0489">Methyltransferase</keyword>
<feature type="binding site" evidence="5">
    <location>
        <position position="173"/>
    </location>
    <ligand>
        <name>S-adenosyl-L-methionine</name>
        <dbReference type="ChEBI" id="CHEBI:59789"/>
    </ligand>
</feature>
<dbReference type="Gene3D" id="3.40.50.150">
    <property type="entry name" value="Vaccinia Virus protein VP39"/>
    <property type="match status" value="1"/>
</dbReference>
<evidence type="ECO:0000256" key="1">
    <source>
        <dbReference type="ARBA" id="ARBA00022603"/>
    </source>
</evidence>
<dbReference type="NCBIfam" id="TIGR03534">
    <property type="entry name" value="RF_mod_PrmC"/>
    <property type="match status" value="1"/>
</dbReference>
<feature type="domain" description="Release factor glutamine methyltransferase N-terminal" evidence="7">
    <location>
        <begin position="11"/>
        <end position="77"/>
    </location>
</feature>
<gene>
    <name evidence="5 8" type="primary">prmC</name>
    <name evidence="8" type="ORF">E3U44_05655</name>
</gene>
<dbReference type="KEGG" id="nwr:E3U44_05655"/>
<dbReference type="InterPro" id="IPR040758">
    <property type="entry name" value="PrmC_N"/>
</dbReference>
<sequence length="283" mass="31051">MVPNISIASVIELAADRLASTGSGRLEAELLLSFLLEVERSSLHAWPERELTSVQWSRFEQLLQRRAKGEPLAYIRGRQEFWSFDLRVTEATLIPRPETEQLVEESLKRMASEQPLKIADLGTGSGAIALAIGSERPRAQVIGTDISAAALAVARENGRCLGLENVTFRRGDWFTPLGGERFHLLVSNPPYIAEGDPHLTQGGLEFEPDTALIAGDKGLGAIRHIATGAREHLVEGGWLLLEHGYDQGPSLLELLTTLGYRQVVDFCDLAGVPRVVVGQWRPC</sequence>
<feature type="binding site" evidence="5">
    <location>
        <position position="145"/>
    </location>
    <ligand>
        <name>S-adenosyl-L-methionine</name>
        <dbReference type="ChEBI" id="CHEBI:59789"/>
    </ligand>
</feature>
<dbReference type="HAMAP" id="MF_02126">
    <property type="entry name" value="RF_methyltr_PrmC"/>
    <property type="match status" value="1"/>
</dbReference>
<dbReference type="Gene3D" id="1.10.8.10">
    <property type="entry name" value="DNA helicase RuvA subunit, C-terminal domain"/>
    <property type="match status" value="1"/>
</dbReference>
<dbReference type="OrthoDB" id="9800643at2"/>